<dbReference type="Proteomes" id="UP000184300">
    <property type="component" value="Unassembled WGS sequence"/>
</dbReference>
<organism evidence="1 2">
    <name type="scientific">Aspergillus glaucus CBS 516.65</name>
    <dbReference type="NCBI Taxonomy" id="1160497"/>
    <lineage>
        <taxon>Eukaryota</taxon>
        <taxon>Fungi</taxon>
        <taxon>Dikarya</taxon>
        <taxon>Ascomycota</taxon>
        <taxon>Pezizomycotina</taxon>
        <taxon>Eurotiomycetes</taxon>
        <taxon>Eurotiomycetidae</taxon>
        <taxon>Eurotiales</taxon>
        <taxon>Aspergillaceae</taxon>
        <taxon>Aspergillus</taxon>
        <taxon>Aspergillus subgen. Aspergillus</taxon>
    </lineage>
</organism>
<keyword evidence="2" id="KW-1185">Reference proteome</keyword>
<evidence type="ECO:0000313" key="2">
    <source>
        <dbReference type="Proteomes" id="UP000184300"/>
    </source>
</evidence>
<dbReference type="EMBL" id="KV878889">
    <property type="protein sequence ID" value="OJJ88915.1"/>
    <property type="molecule type" value="Genomic_DNA"/>
</dbReference>
<accession>A0A1L9VYE0</accession>
<sequence>MLCAHCQLDIIKLFVIYTEWTLFVLVLMMKLSTVLRSGEISFVHNREEIKEQNRICSELFPRTESYLLGSTLHQRSSMGSGTNHHKRLP</sequence>
<name>A0A1L9VYE0_ASPGL</name>
<dbReference type="VEuPathDB" id="FungiDB:ASPGLDRAFT_757938"/>
<proteinExistence type="predicted"/>
<dbReference type="RefSeq" id="XP_022405591.1">
    <property type="nucleotide sequence ID" value="XM_022549822.1"/>
</dbReference>
<protein>
    <submittedName>
        <fullName evidence="1">Uncharacterized protein</fullName>
    </submittedName>
</protein>
<dbReference type="GeneID" id="34466082"/>
<gene>
    <name evidence="1" type="ORF">ASPGLDRAFT_757938</name>
</gene>
<evidence type="ECO:0000313" key="1">
    <source>
        <dbReference type="EMBL" id="OJJ88915.1"/>
    </source>
</evidence>
<reference evidence="2" key="1">
    <citation type="journal article" date="2017" name="Genome Biol.">
        <title>Comparative genomics reveals high biological diversity and specific adaptations in the industrially and medically important fungal genus Aspergillus.</title>
        <authorList>
            <person name="de Vries R.P."/>
            <person name="Riley R."/>
            <person name="Wiebenga A."/>
            <person name="Aguilar-Osorio G."/>
            <person name="Amillis S."/>
            <person name="Uchima C.A."/>
            <person name="Anderluh G."/>
            <person name="Asadollahi M."/>
            <person name="Askin M."/>
            <person name="Barry K."/>
            <person name="Battaglia E."/>
            <person name="Bayram O."/>
            <person name="Benocci T."/>
            <person name="Braus-Stromeyer S.A."/>
            <person name="Caldana C."/>
            <person name="Canovas D."/>
            <person name="Cerqueira G.C."/>
            <person name="Chen F."/>
            <person name="Chen W."/>
            <person name="Choi C."/>
            <person name="Clum A."/>
            <person name="Dos Santos R.A."/>
            <person name="Damasio A.R."/>
            <person name="Diallinas G."/>
            <person name="Emri T."/>
            <person name="Fekete E."/>
            <person name="Flipphi M."/>
            <person name="Freyberg S."/>
            <person name="Gallo A."/>
            <person name="Gournas C."/>
            <person name="Habgood R."/>
            <person name="Hainaut M."/>
            <person name="Harispe M.L."/>
            <person name="Henrissat B."/>
            <person name="Hilden K.S."/>
            <person name="Hope R."/>
            <person name="Hossain A."/>
            <person name="Karabika E."/>
            <person name="Karaffa L."/>
            <person name="Karanyi Z."/>
            <person name="Krasevec N."/>
            <person name="Kuo A."/>
            <person name="Kusch H."/>
            <person name="LaButti K."/>
            <person name="Lagendijk E.L."/>
            <person name="Lapidus A."/>
            <person name="Levasseur A."/>
            <person name="Lindquist E."/>
            <person name="Lipzen A."/>
            <person name="Logrieco A.F."/>
            <person name="MacCabe A."/>
            <person name="Maekelae M.R."/>
            <person name="Malavazi I."/>
            <person name="Melin P."/>
            <person name="Meyer V."/>
            <person name="Mielnichuk N."/>
            <person name="Miskei M."/>
            <person name="Molnar A.P."/>
            <person name="Mule G."/>
            <person name="Ngan C.Y."/>
            <person name="Orejas M."/>
            <person name="Orosz E."/>
            <person name="Ouedraogo J.P."/>
            <person name="Overkamp K.M."/>
            <person name="Park H.-S."/>
            <person name="Perrone G."/>
            <person name="Piumi F."/>
            <person name="Punt P.J."/>
            <person name="Ram A.F."/>
            <person name="Ramon A."/>
            <person name="Rauscher S."/>
            <person name="Record E."/>
            <person name="Riano-Pachon D.M."/>
            <person name="Robert V."/>
            <person name="Roehrig J."/>
            <person name="Ruller R."/>
            <person name="Salamov A."/>
            <person name="Salih N.S."/>
            <person name="Samson R.A."/>
            <person name="Sandor E."/>
            <person name="Sanguinetti M."/>
            <person name="Schuetze T."/>
            <person name="Sepcic K."/>
            <person name="Shelest E."/>
            <person name="Sherlock G."/>
            <person name="Sophianopoulou V."/>
            <person name="Squina F.M."/>
            <person name="Sun H."/>
            <person name="Susca A."/>
            <person name="Todd R.B."/>
            <person name="Tsang A."/>
            <person name="Unkles S.E."/>
            <person name="van de Wiele N."/>
            <person name="van Rossen-Uffink D."/>
            <person name="Oliveira J.V."/>
            <person name="Vesth T.C."/>
            <person name="Visser J."/>
            <person name="Yu J.-H."/>
            <person name="Zhou M."/>
            <person name="Andersen M.R."/>
            <person name="Archer D.B."/>
            <person name="Baker S.E."/>
            <person name="Benoit I."/>
            <person name="Brakhage A.A."/>
            <person name="Braus G.H."/>
            <person name="Fischer R."/>
            <person name="Frisvad J.C."/>
            <person name="Goldman G.H."/>
            <person name="Houbraken J."/>
            <person name="Oakley B."/>
            <person name="Pocsi I."/>
            <person name="Scazzocchio C."/>
            <person name="Seiboth B."/>
            <person name="vanKuyk P.A."/>
            <person name="Wortman J."/>
            <person name="Dyer P.S."/>
            <person name="Grigoriev I.V."/>
        </authorList>
    </citation>
    <scope>NUCLEOTIDE SEQUENCE [LARGE SCALE GENOMIC DNA]</scope>
    <source>
        <strain evidence="2">CBS 516.65</strain>
    </source>
</reference>
<dbReference type="AlphaFoldDB" id="A0A1L9VYE0"/>